<protein>
    <submittedName>
        <fullName evidence="2">Uncharacterized protein</fullName>
    </submittedName>
</protein>
<feature type="compositionally biased region" description="Polar residues" evidence="1">
    <location>
        <begin position="209"/>
        <end position="221"/>
    </location>
</feature>
<evidence type="ECO:0000256" key="1">
    <source>
        <dbReference type="SAM" id="MobiDB-lite"/>
    </source>
</evidence>
<sequence length="588" mass="63025">MMDCSPESERTAVYIPSPIPAVTPPRRRRTSGSSSVSNTPKPILPTLSSYRILTADTPYVLAPPSRPTSPESIVRTEAITAALLEQHRNNPRPWALCGTLYIASAKLRGPFETGGADWGGGEPLLENFERQPRDVWQLPADEEEAAEWESREKGRRKAQAASSIAGVGRKKGSAVAKNKKDEDTQSQTAISASPTALSLTSANSASKTKQSTILFRTVKSNSQQSLKSKPKAKSKPMVPTHSTQQPNELKSSQLSVRSAHDHTPRPLGRAQSATKLIAAKTKPPSGQSSTSDDDVVVIERSSQTKKLTKKASGVVRRASNRDRAPSTSASSPPKPPATIILPTTVDKVGIDKIDIPEPIGITEKGKAPATNGDIRCSIPPPSFPMSLITSTPRPGAPKHPAPYLTSNSPAPFDISLSQSPRAASPGRSERPVLSTQEKYLLHPSFHLSSPAAASTPKPQASNLGKRLHRLPTLDELLNPAEKGSTPREGKRRRLATLSTARSPSPAAPFDIPSSPLSSPPPLSPSLPPIHVVTSIAPSQHTRSPWKGKLGLSLPSSSEETPMWYSSQFDVERRVEDIASFLESDIGEL</sequence>
<name>A0A067MSW7_BOTB1</name>
<reference evidence="3" key="1">
    <citation type="journal article" date="2014" name="Proc. Natl. Acad. Sci. U.S.A.">
        <title>Extensive sampling of basidiomycete genomes demonstrates inadequacy of the white-rot/brown-rot paradigm for wood decay fungi.</title>
        <authorList>
            <person name="Riley R."/>
            <person name="Salamov A.A."/>
            <person name="Brown D.W."/>
            <person name="Nagy L.G."/>
            <person name="Floudas D."/>
            <person name="Held B.W."/>
            <person name="Levasseur A."/>
            <person name="Lombard V."/>
            <person name="Morin E."/>
            <person name="Otillar R."/>
            <person name="Lindquist E.A."/>
            <person name="Sun H."/>
            <person name="LaButti K.M."/>
            <person name="Schmutz J."/>
            <person name="Jabbour D."/>
            <person name="Luo H."/>
            <person name="Baker S.E."/>
            <person name="Pisabarro A.G."/>
            <person name="Walton J.D."/>
            <person name="Blanchette R.A."/>
            <person name="Henrissat B."/>
            <person name="Martin F."/>
            <person name="Cullen D."/>
            <person name="Hibbett D.S."/>
            <person name="Grigoriev I.V."/>
        </authorList>
    </citation>
    <scope>NUCLEOTIDE SEQUENCE [LARGE SCALE GENOMIC DNA]</scope>
    <source>
        <strain evidence="3">FD-172 SS1</strain>
    </source>
</reference>
<dbReference type="InParanoid" id="A0A067MSW7"/>
<feature type="region of interest" description="Disordered" evidence="1">
    <location>
        <begin position="1"/>
        <end position="44"/>
    </location>
</feature>
<feature type="compositionally biased region" description="Polar residues" evidence="1">
    <location>
        <begin position="240"/>
        <end position="256"/>
    </location>
</feature>
<feature type="compositionally biased region" description="Pro residues" evidence="1">
    <location>
        <begin position="517"/>
        <end position="527"/>
    </location>
</feature>
<dbReference type="HOGENOM" id="CLU_463789_0_0_1"/>
<accession>A0A067MSW7</accession>
<feature type="region of interest" description="Disordered" evidence="1">
    <location>
        <begin position="142"/>
        <end position="340"/>
    </location>
</feature>
<organism evidence="2 3">
    <name type="scientific">Botryobasidium botryosum (strain FD-172 SS1)</name>
    <dbReference type="NCBI Taxonomy" id="930990"/>
    <lineage>
        <taxon>Eukaryota</taxon>
        <taxon>Fungi</taxon>
        <taxon>Dikarya</taxon>
        <taxon>Basidiomycota</taxon>
        <taxon>Agaricomycotina</taxon>
        <taxon>Agaricomycetes</taxon>
        <taxon>Cantharellales</taxon>
        <taxon>Botryobasidiaceae</taxon>
        <taxon>Botryobasidium</taxon>
    </lineage>
</organism>
<evidence type="ECO:0000313" key="3">
    <source>
        <dbReference type="Proteomes" id="UP000027195"/>
    </source>
</evidence>
<feature type="compositionally biased region" description="Low complexity" evidence="1">
    <location>
        <begin position="188"/>
        <end position="208"/>
    </location>
</feature>
<feature type="compositionally biased region" description="Low complexity" evidence="1">
    <location>
        <begin position="31"/>
        <end position="41"/>
    </location>
</feature>
<feature type="region of interest" description="Disordered" evidence="1">
    <location>
        <begin position="361"/>
        <end position="432"/>
    </location>
</feature>
<gene>
    <name evidence="2" type="ORF">BOTBODRAFT_185226</name>
</gene>
<dbReference type="AlphaFoldDB" id="A0A067MSW7"/>
<feature type="compositionally biased region" description="Polar residues" evidence="1">
    <location>
        <begin position="404"/>
        <end position="421"/>
    </location>
</feature>
<evidence type="ECO:0000313" key="2">
    <source>
        <dbReference type="EMBL" id="KDQ18709.1"/>
    </source>
</evidence>
<keyword evidence="3" id="KW-1185">Reference proteome</keyword>
<proteinExistence type="predicted"/>
<dbReference type="EMBL" id="KL198021">
    <property type="protein sequence ID" value="KDQ18709.1"/>
    <property type="molecule type" value="Genomic_DNA"/>
</dbReference>
<feature type="compositionally biased region" description="Low complexity" evidence="1">
    <location>
        <begin position="546"/>
        <end position="557"/>
    </location>
</feature>
<dbReference type="Proteomes" id="UP000027195">
    <property type="component" value="Unassembled WGS sequence"/>
</dbReference>
<feature type="region of interest" description="Disordered" evidence="1">
    <location>
        <begin position="470"/>
        <end position="560"/>
    </location>
</feature>